<evidence type="ECO:0000313" key="1">
    <source>
        <dbReference type="EMBL" id="KIK99068.1"/>
    </source>
</evidence>
<keyword evidence="2" id="KW-1185">Reference proteome</keyword>
<organism evidence="1 2">
    <name type="scientific">Paxillus rubicundulus Ve08.2h10</name>
    <dbReference type="NCBI Taxonomy" id="930991"/>
    <lineage>
        <taxon>Eukaryota</taxon>
        <taxon>Fungi</taxon>
        <taxon>Dikarya</taxon>
        <taxon>Basidiomycota</taxon>
        <taxon>Agaricomycotina</taxon>
        <taxon>Agaricomycetes</taxon>
        <taxon>Agaricomycetidae</taxon>
        <taxon>Boletales</taxon>
        <taxon>Paxilineae</taxon>
        <taxon>Paxillaceae</taxon>
        <taxon>Paxillus</taxon>
    </lineage>
</organism>
<sequence length="135" mass="15430">MACNRPGCRTNNHSDERISLPPLNRLHKDLVHVFMYQLWMIVIESCAHIDRRLDVMMSEKSALVPTRLSCPLDTNIGGEGDAPWTHTYLSRHSFHLVLQRRQAPSFSGLHTCKYSIVCSYLDHVMVPAVAKFQLV</sequence>
<dbReference type="Proteomes" id="UP000054538">
    <property type="component" value="Unassembled WGS sequence"/>
</dbReference>
<name>A0A0D0DVR6_9AGAM</name>
<proteinExistence type="predicted"/>
<dbReference type="EMBL" id="KN824871">
    <property type="protein sequence ID" value="KIK99068.1"/>
    <property type="molecule type" value="Genomic_DNA"/>
</dbReference>
<reference evidence="2" key="2">
    <citation type="submission" date="2015-01" db="EMBL/GenBank/DDBJ databases">
        <title>Evolutionary Origins and Diversification of the Mycorrhizal Mutualists.</title>
        <authorList>
            <consortium name="DOE Joint Genome Institute"/>
            <consortium name="Mycorrhizal Genomics Consortium"/>
            <person name="Kohler A."/>
            <person name="Kuo A."/>
            <person name="Nagy L.G."/>
            <person name="Floudas D."/>
            <person name="Copeland A."/>
            <person name="Barry K.W."/>
            <person name="Cichocki N."/>
            <person name="Veneault-Fourrey C."/>
            <person name="LaButti K."/>
            <person name="Lindquist E.A."/>
            <person name="Lipzen A."/>
            <person name="Lundell T."/>
            <person name="Morin E."/>
            <person name="Murat C."/>
            <person name="Riley R."/>
            <person name="Ohm R."/>
            <person name="Sun H."/>
            <person name="Tunlid A."/>
            <person name="Henrissat B."/>
            <person name="Grigoriev I.V."/>
            <person name="Hibbett D.S."/>
            <person name="Martin F."/>
        </authorList>
    </citation>
    <scope>NUCLEOTIDE SEQUENCE [LARGE SCALE GENOMIC DNA]</scope>
    <source>
        <strain evidence="2">Ve08.2h10</strain>
    </source>
</reference>
<reference evidence="1 2" key="1">
    <citation type="submission" date="2014-04" db="EMBL/GenBank/DDBJ databases">
        <authorList>
            <consortium name="DOE Joint Genome Institute"/>
            <person name="Kuo A."/>
            <person name="Kohler A."/>
            <person name="Jargeat P."/>
            <person name="Nagy L.G."/>
            <person name="Floudas D."/>
            <person name="Copeland A."/>
            <person name="Barry K.W."/>
            <person name="Cichocki N."/>
            <person name="Veneault-Fourrey C."/>
            <person name="LaButti K."/>
            <person name="Lindquist E.A."/>
            <person name="Lipzen A."/>
            <person name="Lundell T."/>
            <person name="Morin E."/>
            <person name="Murat C."/>
            <person name="Sun H."/>
            <person name="Tunlid A."/>
            <person name="Henrissat B."/>
            <person name="Grigoriev I.V."/>
            <person name="Hibbett D.S."/>
            <person name="Martin F."/>
            <person name="Nordberg H.P."/>
            <person name="Cantor M.N."/>
            <person name="Hua S.X."/>
        </authorList>
    </citation>
    <scope>NUCLEOTIDE SEQUENCE [LARGE SCALE GENOMIC DNA]</scope>
    <source>
        <strain evidence="1 2">Ve08.2h10</strain>
    </source>
</reference>
<gene>
    <name evidence="1" type="ORF">PAXRUDRAFT_823175</name>
</gene>
<dbReference type="AlphaFoldDB" id="A0A0D0DVR6"/>
<dbReference type="HOGENOM" id="CLU_1886434_0_0_1"/>
<accession>A0A0D0DVR6</accession>
<evidence type="ECO:0000313" key="2">
    <source>
        <dbReference type="Proteomes" id="UP000054538"/>
    </source>
</evidence>
<protein>
    <submittedName>
        <fullName evidence="1">Uncharacterized protein</fullName>
    </submittedName>
</protein>
<dbReference type="InParanoid" id="A0A0D0DVR6"/>